<comment type="caution">
    <text evidence="1">The sequence shown here is derived from an EMBL/GenBank/DDBJ whole genome shotgun (WGS) entry which is preliminary data.</text>
</comment>
<organism evidence="1 2">
    <name type="scientific">Plakobranchus ocellatus</name>
    <dbReference type="NCBI Taxonomy" id="259542"/>
    <lineage>
        <taxon>Eukaryota</taxon>
        <taxon>Metazoa</taxon>
        <taxon>Spiralia</taxon>
        <taxon>Lophotrochozoa</taxon>
        <taxon>Mollusca</taxon>
        <taxon>Gastropoda</taxon>
        <taxon>Heterobranchia</taxon>
        <taxon>Euthyneura</taxon>
        <taxon>Panpulmonata</taxon>
        <taxon>Sacoglossa</taxon>
        <taxon>Placobranchoidea</taxon>
        <taxon>Plakobranchidae</taxon>
        <taxon>Plakobranchus</taxon>
    </lineage>
</organism>
<dbReference type="EMBL" id="BLXT01006233">
    <property type="protein sequence ID" value="GFO30380.1"/>
    <property type="molecule type" value="Genomic_DNA"/>
</dbReference>
<evidence type="ECO:0000313" key="2">
    <source>
        <dbReference type="Proteomes" id="UP000735302"/>
    </source>
</evidence>
<reference evidence="1 2" key="1">
    <citation type="journal article" date="2021" name="Elife">
        <title>Chloroplast acquisition without the gene transfer in kleptoplastic sea slugs, Plakobranchus ocellatus.</title>
        <authorList>
            <person name="Maeda T."/>
            <person name="Takahashi S."/>
            <person name="Yoshida T."/>
            <person name="Shimamura S."/>
            <person name="Takaki Y."/>
            <person name="Nagai Y."/>
            <person name="Toyoda A."/>
            <person name="Suzuki Y."/>
            <person name="Arimoto A."/>
            <person name="Ishii H."/>
            <person name="Satoh N."/>
            <person name="Nishiyama T."/>
            <person name="Hasebe M."/>
            <person name="Maruyama T."/>
            <person name="Minagawa J."/>
            <person name="Obokata J."/>
            <person name="Shigenobu S."/>
        </authorList>
    </citation>
    <scope>NUCLEOTIDE SEQUENCE [LARGE SCALE GENOMIC DNA]</scope>
</reference>
<evidence type="ECO:0008006" key="3">
    <source>
        <dbReference type="Google" id="ProtNLM"/>
    </source>
</evidence>
<keyword evidence="2" id="KW-1185">Reference proteome</keyword>
<gene>
    <name evidence="1" type="ORF">PoB_005688500</name>
</gene>
<name>A0AAV4CF88_9GAST</name>
<dbReference type="AlphaFoldDB" id="A0AAV4CF88"/>
<accession>A0AAV4CF88</accession>
<evidence type="ECO:0000313" key="1">
    <source>
        <dbReference type="EMBL" id="GFO30380.1"/>
    </source>
</evidence>
<proteinExistence type="predicted"/>
<dbReference type="Proteomes" id="UP000735302">
    <property type="component" value="Unassembled WGS sequence"/>
</dbReference>
<protein>
    <recommendedName>
        <fullName evidence="3">Ig-like domain-containing protein</fullName>
    </recommendedName>
</protein>
<sequence length="147" mass="15799">MKSYMFSVQARSARQNSSTVQCTAVSDTGRSEMQSIRVIYFAGPEILLSESSAVIQNGNLTVTCTATGHPLPSLSVYVVSSDYKYSYYNIPAEQTIVSSNGTKITGALTVARNPNTTVERVSCASNIIDASNGEEEYVSSASRQVFS</sequence>